<dbReference type="AlphaFoldDB" id="A0AA41N8H4"/>
<name>A0AA41N8H4_SCICA</name>
<dbReference type="SUPFAM" id="SSF103657">
    <property type="entry name" value="BAR/IMD domain-like"/>
    <property type="match status" value="1"/>
</dbReference>
<dbReference type="Gene3D" id="1.20.1270.60">
    <property type="entry name" value="Arfaptin homology (AH) domain/BAR domain"/>
    <property type="match status" value="1"/>
</dbReference>
<gene>
    <name evidence="1" type="ORF">SUZIE_181915</name>
</gene>
<dbReference type="Proteomes" id="UP001166674">
    <property type="component" value="Unassembled WGS sequence"/>
</dbReference>
<dbReference type="GO" id="GO:0072583">
    <property type="term" value="P:clathrin-dependent endocytosis"/>
    <property type="evidence" value="ECO:0007669"/>
    <property type="project" value="TreeGrafter"/>
</dbReference>
<evidence type="ECO:0000313" key="2">
    <source>
        <dbReference type="Proteomes" id="UP001166674"/>
    </source>
</evidence>
<organism evidence="1 2">
    <name type="scientific">Sciurus carolinensis</name>
    <name type="common">Eastern gray squirrel</name>
    <dbReference type="NCBI Taxonomy" id="30640"/>
    <lineage>
        <taxon>Eukaryota</taxon>
        <taxon>Metazoa</taxon>
        <taxon>Chordata</taxon>
        <taxon>Craniata</taxon>
        <taxon>Vertebrata</taxon>
        <taxon>Euteleostomi</taxon>
        <taxon>Mammalia</taxon>
        <taxon>Eutheria</taxon>
        <taxon>Euarchontoglires</taxon>
        <taxon>Glires</taxon>
        <taxon>Rodentia</taxon>
        <taxon>Sciuromorpha</taxon>
        <taxon>Sciuridae</taxon>
        <taxon>Sciurinae</taxon>
        <taxon>Sciurini</taxon>
        <taxon>Sciurus</taxon>
    </lineage>
</organism>
<comment type="caution">
    <text evidence="1">The sequence shown here is derived from an EMBL/GenBank/DDBJ whole genome shotgun (WGS) entry which is preliminary data.</text>
</comment>
<sequence>MVTTTLELERLEVERVEMTWQHLYQCTQLPPETNMFNQSIVEPVDQLLQKVDPAKDGELWVREHKTGNIHPVDMEI</sequence>
<dbReference type="EMBL" id="JAATJV010399199">
    <property type="protein sequence ID" value="MBZ3885264.1"/>
    <property type="molecule type" value="Genomic_DNA"/>
</dbReference>
<dbReference type="GO" id="GO:0005886">
    <property type="term" value="C:plasma membrane"/>
    <property type="evidence" value="ECO:0007669"/>
    <property type="project" value="TreeGrafter"/>
</dbReference>
<reference evidence="1" key="1">
    <citation type="submission" date="2020-03" db="EMBL/GenBank/DDBJ databases">
        <title>Studies in the Genomics of Life Span.</title>
        <authorList>
            <person name="Glass D."/>
        </authorList>
    </citation>
    <scope>NUCLEOTIDE SEQUENCE</scope>
    <source>
        <strain evidence="1">SUZIE</strain>
        <tissue evidence="1">Muscle</tissue>
    </source>
</reference>
<dbReference type="GO" id="GO:0048268">
    <property type="term" value="P:clathrin coat assembly"/>
    <property type="evidence" value="ECO:0007669"/>
    <property type="project" value="TreeGrafter"/>
</dbReference>
<protein>
    <submittedName>
        <fullName evidence="1">Growth arrest-specific protein 7</fullName>
    </submittedName>
</protein>
<keyword evidence="2" id="KW-1185">Reference proteome</keyword>
<dbReference type="GO" id="GO:0005905">
    <property type="term" value="C:clathrin-coated pit"/>
    <property type="evidence" value="ECO:0007669"/>
    <property type="project" value="TreeGrafter"/>
</dbReference>
<dbReference type="InterPro" id="IPR027267">
    <property type="entry name" value="AH/BAR_dom_sf"/>
</dbReference>
<accession>A0AA41N8H4</accession>
<evidence type="ECO:0000313" key="1">
    <source>
        <dbReference type="EMBL" id="MBZ3885264.1"/>
    </source>
</evidence>
<proteinExistence type="predicted"/>
<dbReference type="GO" id="GO:0030136">
    <property type="term" value="C:clathrin-coated vesicle"/>
    <property type="evidence" value="ECO:0007669"/>
    <property type="project" value="TreeGrafter"/>
</dbReference>
<dbReference type="PANTHER" id="PTHR23065:SF57">
    <property type="entry name" value="GROWTH ARREST-SPECIFIC PROTEIN 7"/>
    <property type="match status" value="1"/>
</dbReference>
<dbReference type="PANTHER" id="PTHR23065">
    <property type="entry name" value="PROLINE-SERINE-THREONINE PHOSPHATASE INTERACTING PROTEIN 1"/>
    <property type="match status" value="1"/>
</dbReference>
<dbReference type="GO" id="GO:0048812">
    <property type="term" value="P:neuron projection morphogenesis"/>
    <property type="evidence" value="ECO:0007669"/>
    <property type="project" value="TreeGrafter"/>
</dbReference>